<dbReference type="STRING" id="37360.A0A0G4INB5"/>
<dbReference type="Pfam" id="PF06858">
    <property type="entry name" value="NOG1"/>
    <property type="match status" value="1"/>
</dbReference>
<dbReference type="OMA" id="EWKNDVM"/>
<dbReference type="GO" id="GO:0042254">
    <property type="term" value="P:ribosome biogenesis"/>
    <property type="evidence" value="ECO:0007669"/>
    <property type="project" value="UniProtKB-KW"/>
</dbReference>
<keyword evidence="11" id="KW-1185">Reference proteome</keyword>
<dbReference type="Pfam" id="PF17835">
    <property type="entry name" value="NOG1_N"/>
    <property type="match status" value="1"/>
</dbReference>
<evidence type="ECO:0000256" key="1">
    <source>
        <dbReference type="ARBA" id="ARBA00004604"/>
    </source>
</evidence>
<keyword evidence="3" id="KW-0547">Nucleotide-binding</keyword>
<evidence type="ECO:0000313" key="10">
    <source>
        <dbReference type="EMBL" id="SPQ95391.1"/>
    </source>
</evidence>
<dbReference type="GO" id="GO:0005730">
    <property type="term" value="C:nucleolus"/>
    <property type="evidence" value="ECO:0007669"/>
    <property type="project" value="UniProtKB-SubCell"/>
</dbReference>
<reference evidence="9 11" key="1">
    <citation type="submission" date="2015-02" db="EMBL/GenBank/DDBJ databases">
        <authorList>
            <person name="Chooi Y.-H."/>
        </authorList>
    </citation>
    <scope>NUCLEOTIDE SEQUENCE [LARGE SCALE GENOMIC DNA]</scope>
    <source>
        <strain evidence="9">E3</strain>
    </source>
</reference>
<dbReference type="PROSITE" id="PS51710">
    <property type="entry name" value="G_OBG"/>
    <property type="match status" value="1"/>
</dbReference>
<dbReference type="AlphaFoldDB" id="A0A0G4INB5"/>
<proteinExistence type="inferred from homology"/>
<keyword evidence="4" id="KW-0342">GTP-binding</keyword>
<dbReference type="InterPro" id="IPR006073">
    <property type="entry name" value="GTP-bd"/>
</dbReference>
<dbReference type="PIRSF" id="PIRSF038919">
    <property type="entry name" value="NOG1"/>
    <property type="match status" value="1"/>
</dbReference>
<gene>
    <name evidence="9" type="ORF">PBRA_005335</name>
    <name evidence="10" type="ORF">PLBR_LOCUS2606</name>
</gene>
<dbReference type="FunFam" id="3.40.50.300:FF:000496">
    <property type="entry name" value="Nucleolar GTP-binding protein 1"/>
    <property type="match status" value="1"/>
</dbReference>
<feature type="compositionally biased region" description="Basic and acidic residues" evidence="7">
    <location>
        <begin position="609"/>
        <end position="627"/>
    </location>
</feature>
<dbReference type="InterPro" id="IPR031167">
    <property type="entry name" value="G_OBG"/>
</dbReference>
<dbReference type="FunFam" id="1.20.120.1190:FF:000001">
    <property type="entry name" value="Nucleolar GTP-binding protein 1"/>
    <property type="match status" value="1"/>
</dbReference>
<dbReference type="Proteomes" id="UP000039324">
    <property type="component" value="Unassembled WGS sequence"/>
</dbReference>
<dbReference type="EMBL" id="OVEO01000004">
    <property type="protein sequence ID" value="SPQ95391.1"/>
    <property type="molecule type" value="Genomic_DNA"/>
</dbReference>
<evidence type="ECO:0000256" key="2">
    <source>
        <dbReference type="ARBA" id="ARBA00022517"/>
    </source>
</evidence>
<keyword evidence="10" id="KW-0496">Mitochondrion</keyword>
<dbReference type="GO" id="GO:0005525">
    <property type="term" value="F:GTP binding"/>
    <property type="evidence" value="ECO:0007669"/>
    <property type="project" value="UniProtKB-KW"/>
</dbReference>
<dbReference type="PANTHER" id="PTHR45759">
    <property type="entry name" value="NUCLEOLAR GTP-BINDING PROTEIN 1"/>
    <property type="match status" value="1"/>
</dbReference>
<dbReference type="InterPro" id="IPR010674">
    <property type="entry name" value="NOG1_Rossman_fold_dom"/>
</dbReference>
<protein>
    <recommendedName>
        <fullName evidence="6">Nucleolar GTP-binding protein 1</fullName>
    </recommendedName>
</protein>
<accession>A0A0G4INB5</accession>
<keyword evidence="2 6" id="KW-0690">Ribosome biogenesis</keyword>
<evidence type="ECO:0000256" key="3">
    <source>
        <dbReference type="ARBA" id="ARBA00022741"/>
    </source>
</evidence>
<evidence type="ECO:0000313" key="11">
    <source>
        <dbReference type="Proteomes" id="UP000039324"/>
    </source>
</evidence>
<evidence type="ECO:0000256" key="5">
    <source>
        <dbReference type="ARBA" id="ARBA00023242"/>
    </source>
</evidence>
<reference evidence="10 12" key="2">
    <citation type="submission" date="2018-03" db="EMBL/GenBank/DDBJ databases">
        <authorList>
            <person name="Fogelqvist J."/>
        </authorList>
    </citation>
    <scope>NUCLEOTIDE SEQUENCE [LARGE SCALE GENOMIC DNA]</scope>
</reference>
<organism evidence="9 11">
    <name type="scientific">Plasmodiophora brassicae</name>
    <name type="common">Clubroot disease agent</name>
    <dbReference type="NCBI Taxonomy" id="37360"/>
    <lineage>
        <taxon>Eukaryota</taxon>
        <taxon>Sar</taxon>
        <taxon>Rhizaria</taxon>
        <taxon>Endomyxa</taxon>
        <taxon>Phytomyxea</taxon>
        <taxon>Plasmodiophorida</taxon>
        <taxon>Plasmodiophoridae</taxon>
        <taxon>Plasmodiophora</taxon>
    </lineage>
</organism>
<evidence type="ECO:0000313" key="9">
    <source>
        <dbReference type="EMBL" id="CEO96731.1"/>
    </source>
</evidence>
<dbReference type="InterPro" id="IPR024926">
    <property type="entry name" value="NOG1"/>
</dbReference>
<evidence type="ECO:0000256" key="4">
    <source>
        <dbReference type="ARBA" id="ARBA00023134"/>
    </source>
</evidence>
<dbReference type="InterPro" id="IPR041623">
    <property type="entry name" value="NOG1_N"/>
</dbReference>
<dbReference type="SUPFAM" id="SSF52540">
    <property type="entry name" value="P-loop containing nucleoside triphosphate hydrolases"/>
    <property type="match status" value="1"/>
</dbReference>
<dbReference type="InterPro" id="IPR012973">
    <property type="entry name" value="NOG_C"/>
</dbReference>
<feature type="domain" description="OBG-type G" evidence="8">
    <location>
        <begin position="169"/>
        <end position="341"/>
    </location>
</feature>
<comment type="similarity">
    <text evidence="6">Belongs to the TRAFAC class OBG-HflX-like GTPase superfamily. OBG GTPase family. NOG subfamily.</text>
</comment>
<evidence type="ECO:0000259" key="8">
    <source>
        <dbReference type="PROSITE" id="PS51710"/>
    </source>
</evidence>
<dbReference type="OrthoDB" id="415015at2759"/>
<dbReference type="PRINTS" id="PR00326">
    <property type="entry name" value="GTP1OBG"/>
</dbReference>
<dbReference type="InterPro" id="IPR027417">
    <property type="entry name" value="P-loop_NTPase"/>
</dbReference>
<sequence>MVVYNFRTLKPVPSSNELLDIVLSRTQRKTATQVHRRFSIARIRQFYMTKIKYTQTTFHERISAIVDEFPRLDTIHPFYGDLINVLYDRDHYKLALGQLNMARTLIDNVAKDYLRLLKFGDSLYRCKLLKRAALGRMGTITKKLKSSLGYLEQVRQHLSRLPSIDPSTRTLLLTGYPNVGKSSFINKVTRADVDVQPYAFTTKSLFVGHMDYKYLRWQVIDTPGILDHPLEDRNTIEMQSITALAHLNCAIVFILDVSGTSEYSIAQQVSLFKNIRPLFANKPLVLVANKVDIQTLDALDDEDRALIASVTEDGKIPLIPMSNVAGDGINDVKTQACDLLLEHRISAKLRTNKVDSIRHRINVARPVARDNKERPVHIPASVLAARAAGAASEAMPVEKRRLMREIEAESGGAGVFNFDMRMHWDLDDATWTQDGIPEIWNGRNVADFFDADIEARLNALEAEEAIRCDDEDGSGSESDLDPEQKALAQAIDKKKRMLKIKARDVRTMNQPQLPRTKQPAKSIDEFAQHLETMGLPSDKVRERTRGRKRARHPPADAMDVEEDMVDDEAAPASVKIARVRSRSRARSMTPGKESAFKDEKAQARARRLAKIDQRPSNRMARAGEADRAIRDAKPKWLFSGKRGIGKTDRR</sequence>
<dbReference type="CDD" id="cd01897">
    <property type="entry name" value="NOG"/>
    <property type="match status" value="1"/>
</dbReference>
<dbReference type="Proteomes" id="UP000290189">
    <property type="component" value="Unassembled WGS sequence"/>
</dbReference>
<name>A0A0G4INB5_PLABS</name>
<dbReference type="Gene3D" id="1.20.120.1190">
    <property type="match status" value="1"/>
</dbReference>
<dbReference type="EMBL" id="CDSF01000076">
    <property type="protein sequence ID" value="CEO96731.1"/>
    <property type="molecule type" value="Genomic_DNA"/>
</dbReference>
<keyword evidence="5 6" id="KW-0539">Nucleus</keyword>
<geneLocation type="mitochondrion" evidence="10"/>
<comment type="subcellular location">
    <subcellularLocation>
        <location evidence="1 6">Nucleus</location>
        <location evidence="1 6">Nucleolus</location>
    </subcellularLocation>
</comment>
<evidence type="ECO:0000313" key="12">
    <source>
        <dbReference type="Proteomes" id="UP000290189"/>
    </source>
</evidence>
<comment type="function">
    <text evidence="6">Involved in the biogenesis of the 60S ribosomal subunit.</text>
</comment>
<evidence type="ECO:0000256" key="7">
    <source>
        <dbReference type="SAM" id="MobiDB-lite"/>
    </source>
</evidence>
<feature type="region of interest" description="Disordered" evidence="7">
    <location>
        <begin position="565"/>
        <end position="627"/>
    </location>
</feature>
<dbReference type="Pfam" id="PF08155">
    <property type="entry name" value="NOGCT"/>
    <property type="match status" value="1"/>
</dbReference>
<dbReference type="Gene3D" id="3.40.50.300">
    <property type="entry name" value="P-loop containing nucleotide triphosphate hydrolases"/>
    <property type="match status" value="1"/>
</dbReference>
<evidence type="ECO:0000256" key="6">
    <source>
        <dbReference type="PIRNR" id="PIRNR038919"/>
    </source>
</evidence>